<gene>
    <name evidence="2" type="ORF">mRhiFer1_009263</name>
</gene>
<feature type="transmembrane region" description="Helical" evidence="1">
    <location>
        <begin position="6"/>
        <end position="25"/>
    </location>
</feature>
<dbReference type="Proteomes" id="UP000585614">
    <property type="component" value="Unassembled WGS sequence"/>
</dbReference>
<evidence type="ECO:0000313" key="2">
    <source>
        <dbReference type="EMBL" id="KAF6284510.1"/>
    </source>
</evidence>
<proteinExistence type="predicted"/>
<comment type="caution">
    <text evidence="2">The sequence shown here is derived from an EMBL/GenBank/DDBJ whole genome shotgun (WGS) entry which is preliminary data.</text>
</comment>
<dbReference type="AlphaFoldDB" id="A0A7J7S7S7"/>
<keyword evidence="1" id="KW-1133">Transmembrane helix</keyword>
<keyword evidence="1" id="KW-0472">Membrane</keyword>
<keyword evidence="1" id="KW-0812">Transmembrane</keyword>
<name>A0A7J7S7S7_RHIFE</name>
<sequence length="127" mass="13948">MCSSPGPLVYFIHVLTSIASFSLLLGRYLDFLRLIPSSVITSLWSECTSHAHEAFRRLPARHGPSVSGGSVVSSPASGPLPENLSEKCIGKCHVVSWTGSWNRKRTFLEKLVTSRTECSFLKNTVPE</sequence>
<reference evidence="2 3" key="1">
    <citation type="journal article" date="2020" name="Nature">
        <title>Six reference-quality genomes reveal evolution of bat adaptations.</title>
        <authorList>
            <person name="Jebb D."/>
            <person name="Huang Z."/>
            <person name="Pippel M."/>
            <person name="Hughes G.M."/>
            <person name="Lavrichenko K."/>
            <person name="Devanna P."/>
            <person name="Winkler S."/>
            <person name="Jermiin L.S."/>
            <person name="Skirmuntt E.C."/>
            <person name="Katzourakis A."/>
            <person name="Burkitt-Gray L."/>
            <person name="Ray D.A."/>
            <person name="Sullivan K.A.M."/>
            <person name="Roscito J.G."/>
            <person name="Kirilenko B.M."/>
            <person name="Davalos L.M."/>
            <person name="Corthals A.P."/>
            <person name="Power M.L."/>
            <person name="Jones G."/>
            <person name="Ransome R.D."/>
            <person name="Dechmann D.K.N."/>
            <person name="Locatelli A.G."/>
            <person name="Puechmaille S.J."/>
            <person name="Fedrigo O."/>
            <person name="Jarvis E.D."/>
            <person name="Hiller M."/>
            <person name="Vernes S.C."/>
            <person name="Myers E.W."/>
            <person name="Teeling E.C."/>
        </authorList>
    </citation>
    <scope>NUCLEOTIDE SEQUENCE [LARGE SCALE GENOMIC DNA]</scope>
    <source>
        <strain evidence="2">MRhiFer1</strain>
        <tissue evidence="2">Lung</tissue>
    </source>
</reference>
<accession>A0A7J7S7S7</accession>
<organism evidence="2 3">
    <name type="scientific">Rhinolophus ferrumequinum</name>
    <name type="common">Greater horseshoe bat</name>
    <dbReference type="NCBI Taxonomy" id="59479"/>
    <lineage>
        <taxon>Eukaryota</taxon>
        <taxon>Metazoa</taxon>
        <taxon>Chordata</taxon>
        <taxon>Craniata</taxon>
        <taxon>Vertebrata</taxon>
        <taxon>Euteleostomi</taxon>
        <taxon>Mammalia</taxon>
        <taxon>Eutheria</taxon>
        <taxon>Laurasiatheria</taxon>
        <taxon>Chiroptera</taxon>
        <taxon>Yinpterochiroptera</taxon>
        <taxon>Rhinolophoidea</taxon>
        <taxon>Rhinolophidae</taxon>
        <taxon>Rhinolophinae</taxon>
        <taxon>Rhinolophus</taxon>
    </lineage>
</organism>
<protein>
    <submittedName>
        <fullName evidence="2">Uncharacterized protein</fullName>
    </submittedName>
</protein>
<evidence type="ECO:0000313" key="3">
    <source>
        <dbReference type="Proteomes" id="UP000585614"/>
    </source>
</evidence>
<dbReference type="EMBL" id="JACAGC010000023">
    <property type="protein sequence ID" value="KAF6284510.1"/>
    <property type="molecule type" value="Genomic_DNA"/>
</dbReference>
<evidence type="ECO:0000256" key="1">
    <source>
        <dbReference type="SAM" id="Phobius"/>
    </source>
</evidence>